<evidence type="ECO:0000313" key="3">
    <source>
        <dbReference type="Proteomes" id="UP001500540"/>
    </source>
</evidence>
<protein>
    <submittedName>
        <fullName evidence="2">Uncharacterized protein</fullName>
    </submittedName>
</protein>
<sequence length="107" mass="11121">MSTHIMGTLACELTDGPLDGTRYGDLPDNGEPFTSATLSVPLSQPAHRAAHAVYTCDGSCTDAGLLQFHFVRVDPPAAVPAPAGTHLSLAPAATWNSGSAPRREEHA</sequence>
<dbReference type="RefSeq" id="WP_344780009.1">
    <property type="nucleotide sequence ID" value="NZ_BAABAF010000001.1"/>
</dbReference>
<name>A0ABP7G2C9_9MICO</name>
<dbReference type="EMBL" id="BAABAF010000001">
    <property type="protein sequence ID" value="GAA3754366.1"/>
    <property type="molecule type" value="Genomic_DNA"/>
</dbReference>
<proteinExistence type="predicted"/>
<evidence type="ECO:0000256" key="1">
    <source>
        <dbReference type="SAM" id="MobiDB-lite"/>
    </source>
</evidence>
<gene>
    <name evidence="2" type="ORF">GCM10022240_04160</name>
</gene>
<organism evidence="2 3">
    <name type="scientific">Microbacterium kribbense</name>
    <dbReference type="NCBI Taxonomy" id="433645"/>
    <lineage>
        <taxon>Bacteria</taxon>
        <taxon>Bacillati</taxon>
        <taxon>Actinomycetota</taxon>
        <taxon>Actinomycetes</taxon>
        <taxon>Micrococcales</taxon>
        <taxon>Microbacteriaceae</taxon>
        <taxon>Microbacterium</taxon>
    </lineage>
</organism>
<evidence type="ECO:0000313" key="2">
    <source>
        <dbReference type="EMBL" id="GAA3754366.1"/>
    </source>
</evidence>
<dbReference type="Proteomes" id="UP001500540">
    <property type="component" value="Unassembled WGS sequence"/>
</dbReference>
<feature type="region of interest" description="Disordered" evidence="1">
    <location>
        <begin position="88"/>
        <end position="107"/>
    </location>
</feature>
<reference evidence="3" key="1">
    <citation type="journal article" date="2019" name="Int. J. Syst. Evol. Microbiol.">
        <title>The Global Catalogue of Microorganisms (GCM) 10K type strain sequencing project: providing services to taxonomists for standard genome sequencing and annotation.</title>
        <authorList>
            <consortium name="The Broad Institute Genomics Platform"/>
            <consortium name="The Broad Institute Genome Sequencing Center for Infectious Disease"/>
            <person name="Wu L."/>
            <person name="Ma J."/>
        </authorList>
    </citation>
    <scope>NUCLEOTIDE SEQUENCE [LARGE SCALE GENOMIC DNA]</scope>
    <source>
        <strain evidence="3">JCM 16950</strain>
    </source>
</reference>
<keyword evidence="3" id="KW-1185">Reference proteome</keyword>
<comment type="caution">
    <text evidence="2">The sequence shown here is derived from an EMBL/GenBank/DDBJ whole genome shotgun (WGS) entry which is preliminary data.</text>
</comment>
<accession>A0ABP7G2C9</accession>